<protein>
    <recommendedName>
        <fullName evidence="3">SOCS box domain-containing protein</fullName>
    </recommendedName>
</protein>
<dbReference type="SUPFAM" id="SSF158235">
    <property type="entry name" value="SOCS box-like"/>
    <property type="match status" value="1"/>
</dbReference>
<dbReference type="SUPFAM" id="SSF69322">
    <property type="entry name" value="Tricorn protease domain 2"/>
    <property type="match status" value="1"/>
</dbReference>
<dbReference type="SUPFAM" id="SSF53774">
    <property type="entry name" value="Glutaminase/Asparaginase"/>
    <property type="match status" value="1"/>
</dbReference>
<dbReference type="PIRSF" id="PIRSF001220">
    <property type="entry name" value="L-ASNase_gatD"/>
    <property type="match status" value="1"/>
</dbReference>
<feature type="active site" description="O-isoaspartyl threonine intermediate" evidence="1">
    <location>
        <position position="5"/>
    </location>
</feature>
<feature type="domain" description="SOCS box" evidence="3">
    <location>
        <begin position="546"/>
        <end position="586"/>
    </location>
</feature>
<dbReference type="Proteomes" id="UP001186944">
    <property type="component" value="Unassembled WGS sequence"/>
</dbReference>
<feature type="binding site" evidence="2">
    <location>
        <position position="49"/>
    </location>
    <ligand>
        <name>substrate</name>
    </ligand>
</feature>
<evidence type="ECO:0000256" key="2">
    <source>
        <dbReference type="PIRSR" id="PIRSR001220-2"/>
    </source>
</evidence>
<dbReference type="PROSITE" id="PS50225">
    <property type="entry name" value="SOCS"/>
    <property type="match status" value="1"/>
</dbReference>
<dbReference type="InterPro" id="IPR037152">
    <property type="entry name" value="L-asparaginase_N_sf"/>
</dbReference>
<dbReference type="InterPro" id="IPR015943">
    <property type="entry name" value="WD40/YVTN_repeat-like_dom_sf"/>
</dbReference>
<evidence type="ECO:0000256" key="1">
    <source>
        <dbReference type="PIRSR" id="PIRSR001220-1"/>
    </source>
</evidence>
<dbReference type="InterPro" id="IPR027474">
    <property type="entry name" value="L-asparaginase_N"/>
</dbReference>
<sequence length="587" mass="65607">MNSGTIDKAYPRTIGGYAFEICGPAVEKILTRIKPSVKCRVITICQKDSQDITDSDRKNLIEACQEAQETKILVTHGTDTMIQTAEYLARHLSNKVVVLTGAFLPETFKESDADFNIGTGIGALQTLQRNGCPEPDYKMGQIPSQIAGVRLKSLLHPGVTKESPPLHYRPSSPDRNKASGELITTFNALPTMPESGDEYWMVSGQFLPCNDSLYVMTSTMYYPRPNAAWSPVKNLASRKIFKVDLNKEQPEYIQICTRGGMTFPVTYATPDGMKLATLAPDSIHVTSMVKYNNYGTQTLQRAQSINFGRYRNFAVSYNGDFFAILGRSTNRQYILYIYSSSVFTRPLSTTNVTKLYKGCNVPNGHQHDFTCLRWSTDTAYVGVGFGCGHLVVFDWRRETGVCSVFEDILPDCALSSVKAYDFDRTSFKRVLSAGTSDGRIYKVDCEDYKVIGKIELGGEATVDILAYRYDDCRLIVALSNFVIQVYDGESLSLLCDIRMKESMDNLNKPPLSPYCPSIVTMDVSMDGQVAVVGTWTGVMSVWQLPKILNLKYLCKYKILCETKQGDVQKLPLPNLMKDYLLSFPYTS</sequence>
<accession>A0AA88Y4Q4</accession>
<dbReference type="Gene3D" id="2.130.10.10">
    <property type="entry name" value="YVTN repeat-like/Quinoprotein amine dehydrogenase"/>
    <property type="match status" value="1"/>
</dbReference>
<dbReference type="PIRSF" id="PIRSF500176">
    <property type="entry name" value="L_ASNase"/>
    <property type="match status" value="1"/>
</dbReference>
<dbReference type="AlphaFoldDB" id="A0AA88Y4Q4"/>
<dbReference type="Gene3D" id="1.10.750.20">
    <property type="entry name" value="SOCS box"/>
    <property type="match status" value="1"/>
</dbReference>
<organism evidence="4 5">
    <name type="scientific">Pinctada imbricata</name>
    <name type="common">Atlantic pearl-oyster</name>
    <name type="synonym">Pinctada martensii</name>
    <dbReference type="NCBI Taxonomy" id="66713"/>
    <lineage>
        <taxon>Eukaryota</taxon>
        <taxon>Metazoa</taxon>
        <taxon>Spiralia</taxon>
        <taxon>Lophotrochozoa</taxon>
        <taxon>Mollusca</taxon>
        <taxon>Bivalvia</taxon>
        <taxon>Autobranchia</taxon>
        <taxon>Pteriomorphia</taxon>
        <taxon>Pterioida</taxon>
        <taxon>Pterioidea</taxon>
        <taxon>Pteriidae</taxon>
        <taxon>Pinctada</taxon>
    </lineage>
</organism>
<evidence type="ECO:0000313" key="4">
    <source>
        <dbReference type="EMBL" id="KAK3094175.1"/>
    </source>
</evidence>
<evidence type="ECO:0000313" key="5">
    <source>
        <dbReference type="Proteomes" id="UP001186944"/>
    </source>
</evidence>
<dbReference type="InterPro" id="IPR036152">
    <property type="entry name" value="Asp/glu_Ase-like_sf"/>
</dbReference>
<evidence type="ECO:0000259" key="3">
    <source>
        <dbReference type="PROSITE" id="PS50225"/>
    </source>
</evidence>
<dbReference type="InterPro" id="IPR006034">
    <property type="entry name" value="Asparaginase/glutaminase-like"/>
</dbReference>
<dbReference type="InterPro" id="IPR036036">
    <property type="entry name" value="SOCS_box-like_dom_sf"/>
</dbReference>
<dbReference type="EMBL" id="VSWD01000009">
    <property type="protein sequence ID" value="KAK3094175.1"/>
    <property type="molecule type" value="Genomic_DNA"/>
</dbReference>
<comment type="caution">
    <text evidence="4">The sequence shown here is derived from an EMBL/GenBank/DDBJ whole genome shotgun (WGS) entry which is preliminary data.</text>
</comment>
<dbReference type="SMART" id="SM00253">
    <property type="entry name" value="SOCS"/>
    <property type="match status" value="1"/>
</dbReference>
<proteinExistence type="predicted"/>
<keyword evidence="5" id="KW-1185">Reference proteome</keyword>
<name>A0AA88Y4Q4_PINIB</name>
<dbReference type="Gene3D" id="3.40.50.1170">
    <property type="entry name" value="L-asparaginase, N-terminal domain"/>
    <property type="match status" value="1"/>
</dbReference>
<dbReference type="InterPro" id="IPR001496">
    <property type="entry name" value="SOCS_box"/>
</dbReference>
<dbReference type="GO" id="GO:0035556">
    <property type="term" value="P:intracellular signal transduction"/>
    <property type="evidence" value="ECO:0007669"/>
    <property type="project" value="InterPro"/>
</dbReference>
<reference evidence="4" key="1">
    <citation type="submission" date="2019-08" db="EMBL/GenBank/DDBJ databases">
        <title>The improved chromosome-level genome for the pearl oyster Pinctada fucata martensii using PacBio sequencing and Hi-C.</title>
        <authorList>
            <person name="Zheng Z."/>
        </authorList>
    </citation>
    <scope>NUCLEOTIDE SEQUENCE</scope>
    <source>
        <strain evidence="4">ZZ-2019</strain>
        <tissue evidence="4">Adductor muscle</tissue>
    </source>
</reference>
<feature type="binding site" evidence="2">
    <location>
        <begin position="78"/>
        <end position="79"/>
    </location>
    <ligand>
        <name>substrate</name>
    </ligand>
</feature>
<dbReference type="Pfam" id="PF00710">
    <property type="entry name" value="Asparaginase"/>
    <property type="match status" value="1"/>
</dbReference>
<gene>
    <name evidence="4" type="ORF">FSP39_025028</name>
</gene>